<protein>
    <submittedName>
        <fullName evidence="1">Uncharacterized protein</fullName>
    </submittedName>
</protein>
<name>A0A0F9N784_9ZZZZ</name>
<sequence length="137" mass="15842">MSEKVLVAKVLDKVKEFKKGKEIKNSYFEACWSKKGKWKDLPEEGKCNKCRIMHTASYSECIKGELIWVYPTSEEVEKRTVVLALRLSQAEVLKEVDEVEEGFEGTAVEFCEKHGDASYTGFKECLKEIRKRLKVKK</sequence>
<accession>A0A0F9N784</accession>
<dbReference type="EMBL" id="LAZR01008667">
    <property type="protein sequence ID" value="KKM77287.1"/>
    <property type="molecule type" value="Genomic_DNA"/>
</dbReference>
<evidence type="ECO:0000313" key="1">
    <source>
        <dbReference type="EMBL" id="KKM77287.1"/>
    </source>
</evidence>
<reference evidence="1" key="1">
    <citation type="journal article" date="2015" name="Nature">
        <title>Complex archaea that bridge the gap between prokaryotes and eukaryotes.</title>
        <authorList>
            <person name="Spang A."/>
            <person name="Saw J.H."/>
            <person name="Jorgensen S.L."/>
            <person name="Zaremba-Niedzwiedzka K."/>
            <person name="Martijn J."/>
            <person name="Lind A.E."/>
            <person name="van Eijk R."/>
            <person name="Schleper C."/>
            <person name="Guy L."/>
            <person name="Ettema T.J."/>
        </authorList>
    </citation>
    <scope>NUCLEOTIDE SEQUENCE</scope>
</reference>
<gene>
    <name evidence="1" type="ORF">LCGC14_1371640</name>
</gene>
<comment type="caution">
    <text evidence="1">The sequence shown here is derived from an EMBL/GenBank/DDBJ whole genome shotgun (WGS) entry which is preliminary data.</text>
</comment>
<proteinExistence type="predicted"/>
<dbReference type="AlphaFoldDB" id="A0A0F9N784"/>
<organism evidence="1">
    <name type="scientific">marine sediment metagenome</name>
    <dbReference type="NCBI Taxonomy" id="412755"/>
    <lineage>
        <taxon>unclassified sequences</taxon>
        <taxon>metagenomes</taxon>
        <taxon>ecological metagenomes</taxon>
    </lineage>
</organism>